<protein>
    <submittedName>
        <fullName evidence="1">Voltage-dependent calcium channel subunit alpha-2/delta-2</fullName>
    </submittedName>
</protein>
<name>F1KV83_ASCSU</name>
<dbReference type="Gene3D" id="3.30.450.20">
    <property type="entry name" value="PAS domain"/>
    <property type="match status" value="1"/>
</dbReference>
<dbReference type="GO" id="GO:0005245">
    <property type="term" value="F:voltage-gated calcium channel activity"/>
    <property type="evidence" value="ECO:0007669"/>
    <property type="project" value="TreeGrafter"/>
</dbReference>
<reference evidence="1" key="1">
    <citation type="journal article" date="2011" name="Genome Res.">
        <title>Deep small RNA sequencing from the nematode Ascaris reveals conservation, functional diversification, and novel developmental profiles.</title>
        <authorList>
            <person name="Wang J."/>
            <person name="Czech B."/>
            <person name="Crunk A."/>
            <person name="Wallace A."/>
            <person name="Mitreva M."/>
            <person name="Hannon G.J."/>
            <person name="Davis R.E."/>
        </authorList>
    </citation>
    <scope>NUCLEOTIDE SEQUENCE</scope>
</reference>
<organism evidence="1">
    <name type="scientific">Ascaris suum</name>
    <name type="common">Pig roundworm</name>
    <name type="synonym">Ascaris lumbricoides</name>
    <dbReference type="NCBI Taxonomy" id="6253"/>
    <lineage>
        <taxon>Eukaryota</taxon>
        <taxon>Metazoa</taxon>
        <taxon>Ecdysozoa</taxon>
        <taxon>Nematoda</taxon>
        <taxon>Chromadorea</taxon>
        <taxon>Rhabditida</taxon>
        <taxon>Spirurina</taxon>
        <taxon>Ascaridomorpha</taxon>
        <taxon>Ascaridoidea</taxon>
        <taxon>Ascarididae</taxon>
        <taxon>Ascaris</taxon>
    </lineage>
</organism>
<dbReference type="EMBL" id="JI166444">
    <property type="protein sequence ID" value="ADY41787.1"/>
    <property type="molecule type" value="mRNA"/>
</dbReference>
<evidence type="ECO:0000313" key="1">
    <source>
        <dbReference type="EMBL" id="ADY41787.1"/>
    </source>
</evidence>
<sequence length="824" mass="93412">MSGSVKGQTVHLIRMTVLHILATLGPNDYINAIWFNSRRESLLRGCAEGFIPATTRNKKILREHLDMIDERDQAQLVPALNLSFSLFNKGEINVTEVWKERMNIGSGGHKLIMLFTDGVEEWPVHIIASRRTLQLTDPIRVFGFSMGYGTGPMPALDYIACNTNATYAIVDSIADVKRQSVSHLTKLSNVLAIAYAESPPAARPVTWVTPQMDSQGAGPTLTISMPILNTMENGSGLLGVAGVDIRFKQIAKILPEHEQMYAFIVDNNGIAVYHPKLKIPKTEVYSVRRTACYDKRSRSRGGGRIQFGEADERVLRLMGLVDSIPTIDIAELEPDSERFREFRKVMIDRNCSNAPLLDGDREYRCRSVEGTPLTIGFVVFTDRSDTILKSDVPRPKNPQKALVGHYVPKRGLCRGDLDHVDMTERFNAFLEADKCEMDTRLPYALAAALNQWTESWPDLEENATCATNPLPENFDPLYHIASFVNTFNHITAFYPKCNFESLRPIVDVLELERYPPPTKKLRLFAFNDNDKITITAYGEIFDSMYGRRLAVGGVQWTPQFIDAFFQNATADVPQWAVCYQRKRSCHLVLSDGFVVAGRRAQQHLSSVDALLFDYLLKKSLIRKTYRRDNQAQCTPSRHLYSPNNAPPRPHSIPTMLFRLTKLLTTAFWLDIWLLMTSSIKRALAQPVMIGGTCQFSRIKHKELCSLEYPIYEIMLTEKHTFMLNDGVCSREITILPFPDISMHLFLTDNACANSTRKSIHSFTPRRISECERMTPMYRRRRTDLDYTRIHPQEYNAPCIAGSNILRATPIAIVIVAVLNTPYIQ</sequence>
<dbReference type="PANTHER" id="PTHR10166:SF65">
    <property type="entry name" value="VWFA DOMAIN-CONTAINING PROTEIN"/>
    <property type="match status" value="1"/>
</dbReference>
<dbReference type="AlphaFoldDB" id="F1KV83"/>
<dbReference type="GO" id="GO:0005891">
    <property type="term" value="C:voltage-gated calcium channel complex"/>
    <property type="evidence" value="ECO:0007669"/>
    <property type="project" value="TreeGrafter"/>
</dbReference>
<dbReference type="InterPro" id="IPR051173">
    <property type="entry name" value="Ca_channel_alpha-2/delta"/>
</dbReference>
<accession>F1KV83</accession>
<dbReference type="PANTHER" id="PTHR10166">
    <property type="entry name" value="VOLTAGE-DEPENDENT CALCIUM CHANNEL SUBUNIT ALPHA-2/DELTA-RELATED"/>
    <property type="match status" value="1"/>
</dbReference>
<proteinExistence type="evidence at transcript level"/>
<dbReference type="InterPro" id="IPR036465">
    <property type="entry name" value="vWFA_dom_sf"/>
</dbReference>
<dbReference type="Gene3D" id="3.40.50.410">
    <property type="entry name" value="von Willebrand factor, type A domain"/>
    <property type="match status" value="1"/>
</dbReference>
<dbReference type="SUPFAM" id="SSF53300">
    <property type="entry name" value="vWA-like"/>
    <property type="match status" value="1"/>
</dbReference>